<dbReference type="AlphaFoldDB" id="A0A803Q5F7"/>
<dbReference type="SUPFAM" id="SSF49447">
    <property type="entry name" value="Second domain of Mu2 adaptin subunit (ap50) of ap2 adaptor"/>
    <property type="match status" value="1"/>
</dbReference>
<keyword evidence="3" id="KW-1185">Reference proteome</keyword>
<dbReference type="EnsemblPlants" id="evm.model.07.554">
    <property type="protein sequence ID" value="cds.evm.model.07.554"/>
    <property type="gene ID" value="evm.TU.07.554"/>
</dbReference>
<evidence type="ECO:0000313" key="3">
    <source>
        <dbReference type="Proteomes" id="UP000596661"/>
    </source>
</evidence>
<feature type="transmembrane region" description="Helical" evidence="1">
    <location>
        <begin position="110"/>
        <end position="128"/>
    </location>
</feature>
<proteinExistence type="predicted"/>
<name>A0A803Q5F7_CANSA</name>
<evidence type="ECO:0000256" key="1">
    <source>
        <dbReference type="SAM" id="Phobius"/>
    </source>
</evidence>
<sequence length="133" mass="14821">MASDTTKTTTLKGIPLHHLRRFHPNSISPSPTMPLFIRIEQKEEPVDVNSMDDDLISIAQQLSDIDAGSILVRWISGMLECKLGLSDRVLLEAQGRTTKGKTIDLDDIKFHQYVSLLPTFVFLLIFGLPSSSV</sequence>
<dbReference type="EMBL" id="UZAU01000637">
    <property type="status" value="NOT_ANNOTATED_CDS"/>
    <property type="molecule type" value="Genomic_DNA"/>
</dbReference>
<dbReference type="Gene3D" id="2.60.40.1170">
    <property type="entry name" value="Mu homology domain, subdomain B"/>
    <property type="match status" value="1"/>
</dbReference>
<protein>
    <submittedName>
        <fullName evidence="2">Uncharacterized protein</fullName>
    </submittedName>
</protein>
<dbReference type="Proteomes" id="UP000596661">
    <property type="component" value="Chromosome 7"/>
</dbReference>
<reference evidence="2" key="1">
    <citation type="submission" date="2018-11" db="EMBL/GenBank/DDBJ databases">
        <authorList>
            <person name="Grassa J C."/>
        </authorList>
    </citation>
    <scope>NUCLEOTIDE SEQUENCE [LARGE SCALE GENOMIC DNA]</scope>
</reference>
<organism evidence="2 3">
    <name type="scientific">Cannabis sativa</name>
    <name type="common">Hemp</name>
    <name type="synonym">Marijuana</name>
    <dbReference type="NCBI Taxonomy" id="3483"/>
    <lineage>
        <taxon>Eukaryota</taxon>
        <taxon>Viridiplantae</taxon>
        <taxon>Streptophyta</taxon>
        <taxon>Embryophyta</taxon>
        <taxon>Tracheophyta</taxon>
        <taxon>Spermatophyta</taxon>
        <taxon>Magnoliopsida</taxon>
        <taxon>eudicotyledons</taxon>
        <taxon>Gunneridae</taxon>
        <taxon>Pentapetalae</taxon>
        <taxon>rosids</taxon>
        <taxon>fabids</taxon>
        <taxon>Rosales</taxon>
        <taxon>Cannabaceae</taxon>
        <taxon>Cannabis</taxon>
    </lineage>
</organism>
<keyword evidence="1" id="KW-0812">Transmembrane</keyword>
<reference evidence="2" key="2">
    <citation type="submission" date="2021-03" db="UniProtKB">
        <authorList>
            <consortium name="EnsemblPlants"/>
        </authorList>
    </citation>
    <scope>IDENTIFICATION</scope>
</reference>
<dbReference type="Gramene" id="evm.model.07.554">
    <property type="protein sequence ID" value="cds.evm.model.07.554"/>
    <property type="gene ID" value="evm.TU.07.554"/>
</dbReference>
<keyword evidence="1" id="KW-0472">Membrane</keyword>
<dbReference type="InterPro" id="IPR036168">
    <property type="entry name" value="AP2_Mu_C_sf"/>
</dbReference>
<accession>A0A803Q5F7</accession>
<evidence type="ECO:0000313" key="2">
    <source>
        <dbReference type="EnsemblPlants" id="cds.evm.model.07.554"/>
    </source>
</evidence>
<keyword evidence="1" id="KW-1133">Transmembrane helix</keyword>